<accession>A0A9W6U041</accession>
<dbReference type="AlphaFoldDB" id="A0A9W6U041"/>
<dbReference type="OrthoDB" id="73008at2759"/>
<dbReference type="Proteomes" id="UP001165083">
    <property type="component" value="Unassembled WGS sequence"/>
</dbReference>
<comment type="caution">
    <text evidence="1">The sequence shown here is derived from an EMBL/GenBank/DDBJ whole genome shotgun (WGS) entry which is preliminary data.</text>
</comment>
<name>A0A9W6U041_9STRA</name>
<evidence type="ECO:0000313" key="1">
    <source>
        <dbReference type="EMBL" id="GMF22626.1"/>
    </source>
</evidence>
<reference evidence="1" key="1">
    <citation type="submission" date="2023-04" db="EMBL/GenBank/DDBJ databases">
        <title>Phytophthora lilii NBRC 32176.</title>
        <authorList>
            <person name="Ichikawa N."/>
            <person name="Sato H."/>
            <person name="Tonouchi N."/>
        </authorList>
    </citation>
    <scope>NUCLEOTIDE SEQUENCE</scope>
    <source>
        <strain evidence="1">NBRC 32176</strain>
    </source>
</reference>
<dbReference type="EMBL" id="BSXW01000446">
    <property type="protein sequence ID" value="GMF22626.1"/>
    <property type="molecule type" value="Genomic_DNA"/>
</dbReference>
<gene>
    <name evidence="1" type="ORF">Plil01_000905300</name>
</gene>
<evidence type="ECO:0000313" key="2">
    <source>
        <dbReference type="Proteomes" id="UP001165083"/>
    </source>
</evidence>
<organism evidence="1 2">
    <name type="scientific">Phytophthora lilii</name>
    <dbReference type="NCBI Taxonomy" id="2077276"/>
    <lineage>
        <taxon>Eukaryota</taxon>
        <taxon>Sar</taxon>
        <taxon>Stramenopiles</taxon>
        <taxon>Oomycota</taxon>
        <taxon>Peronosporomycetes</taxon>
        <taxon>Peronosporales</taxon>
        <taxon>Peronosporaceae</taxon>
        <taxon>Phytophthora</taxon>
    </lineage>
</organism>
<keyword evidence="2" id="KW-1185">Reference proteome</keyword>
<protein>
    <submittedName>
        <fullName evidence="1">Unnamed protein product</fullName>
    </submittedName>
</protein>
<proteinExistence type="predicted"/>
<sequence length="221" mass="25290">MTRRPFRGFWGQNNKIANVEELRFWDYQPLTADAGSVVLYYFPTAVHMLTVSAIITKIRSEVVRIGDDDELSETMLTIPSPTLSFGANFQMPDGALEPRQAFLHGLPNVVVHAAYTESWSHLEQKLRNYMIPTTAVQVAIGIKIFRTERRVMIFQRVDDHTFFEDVLDLSKIEPGSINIPVRTLYHGCSIPIPLVGQEDDEIEIGLNWLQGLINEFELRVW</sequence>